<dbReference type="EMBL" id="AJVK01012321">
    <property type="status" value="NOT_ANNOTATED_CDS"/>
    <property type="molecule type" value="Genomic_DNA"/>
</dbReference>
<dbReference type="Pfam" id="PF07738">
    <property type="entry name" value="Sad1_UNC"/>
    <property type="match status" value="1"/>
</dbReference>
<dbReference type="VEuPathDB" id="VectorBase:PPAPM1_000874"/>
<dbReference type="EnsemblMetazoa" id="PPAI003363-RA">
    <property type="protein sequence ID" value="PPAI003363-PA"/>
    <property type="gene ID" value="PPAI003363"/>
</dbReference>
<keyword evidence="4" id="KW-0472">Membrane</keyword>
<dbReference type="PANTHER" id="PTHR12911:SF8">
    <property type="entry name" value="KLAROID PROTEIN-RELATED"/>
    <property type="match status" value="1"/>
</dbReference>
<dbReference type="VEuPathDB" id="VectorBase:PPAI003363"/>
<dbReference type="InterPro" id="IPR012919">
    <property type="entry name" value="SUN_dom"/>
</dbReference>
<comment type="subcellular location">
    <subcellularLocation>
        <location evidence="1">Membrane</location>
    </subcellularLocation>
</comment>
<dbReference type="AlphaFoldDB" id="A0A1B0D740"/>
<evidence type="ECO:0000256" key="2">
    <source>
        <dbReference type="ARBA" id="ARBA00022692"/>
    </source>
</evidence>
<dbReference type="PROSITE" id="PS51469">
    <property type="entry name" value="SUN"/>
    <property type="match status" value="1"/>
</dbReference>
<evidence type="ECO:0000256" key="1">
    <source>
        <dbReference type="ARBA" id="ARBA00004370"/>
    </source>
</evidence>
<dbReference type="GO" id="GO:0034993">
    <property type="term" value="C:meiotic nuclear membrane microtubule tethering complex"/>
    <property type="evidence" value="ECO:0007669"/>
    <property type="project" value="TreeGrafter"/>
</dbReference>
<evidence type="ECO:0000313" key="5">
    <source>
        <dbReference type="EnsemblMetazoa" id="PPAI003363-PA"/>
    </source>
</evidence>
<evidence type="ECO:0000256" key="4">
    <source>
        <dbReference type="ARBA" id="ARBA00023136"/>
    </source>
</evidence>
<reference evidence="5" key="1">
    <citation type="submission" date="2022-08" db="UniProtKB">
        <authorList>
            <consortium name="EnsemblMetazoa"/>
        </authorList>
    </citation>
    <scope>IDENTIFICATION</scope>
    <source>
        <strain evidence="5">Israel</strain>
    </source>
</reference>
<evidence type="ECO:0000313" key="6">
    <source>
        <dbReference type="Proteomes" id="UP000092462"/>
    </source>
</evidence>
<keyword evidence="3" id="KW-1133">Transmembrane helix</keyword>
<accession>A0A1B0D740</accession>
<proteinExistence type="predicted"/>
<keyword evidence="2" id="KW-0812">Transmembrane</keyword>
<protein>
    <submittedName>
        <fullName evidence="5">Uncharacterized protein</fullName>
    </submittedName>
</protein>
<dbReference type="Gene3D" id="2.60.120.260">
    <property type="entry name" value="Galactose-binding domain-like"/>
    <property type="match status" value="2"/>
</dbReference>
<keyword evidence="6" id="KW-1185">Reference proteome</keyword>
<dbReference type="Proteomes" id="UP000092462">
    <property type="component" value="Unassembled WGS sequence"/>
</dbReference>
<dbReference type="GO" id="GO:0043495">
    <property type="term" value="F:protein-membrane adaptor activity"/>
    <property type="evidence" value="ECO:0007669"/>
    <property type="project" value="TreeGrafter"/>
</dbReference>
<evidence type="ECO:0000256" key="3">
    <source>
        <dbReference type="ARBA" id="ARBA00022989"/>
    </source>
</evidence>
<dbReference type="PANTHER" id="PTHR12911">
    <property type="entry name" value="SAD1/UNC-84-LIKE PROTEIN-RELATED"/>
    <property type="match status" value="1"/>
</dbReference>
<name>A0A1B0D740_PHLPP</name>
<dbReference type="InterPro" id="IPR045119">
    <property type="entry name" value="SUN1-5"/>
</dbReference>
<organism evidence="5 6">
    <name type="scientific">Phlebotomus papatasi</name>
    <name type="common">Sandfly</name>
    <dbReference type="NCBI Taxonomy" id="29031"/>
    <lineage>
        <taxon>Eukaryota</taxon>
        <taxon>Metazoa</taxon>
        <taxon>Ecdysozoa</taxon>
        <taxon>Arthropoda</taxon>
        <taxon>Hexapoda</taxon>
        <taxon>Insecta</taxon>
        <taxon>Pterygota</taxon>
        <taxon>Neoptera</taxon>
        <taxon>Endopterygota</taxon>
        <taxon>Diptera</taxon>
        <taxon>Nematocera</taxon>
        <taxon>Psychodoidea</taxon>
        <taxon>Psychodidae</taxon>
        <taxon>Phlebotomus</taxon>
        <taxon>Phlebotomus</taxon>
    </lineage>
</organism>
<sequence>MEHIPKSLAPNGQIDSAPKGFSVWGLVDESDQEPLLFGKYIFEDNGRSLQYFPVQNDALTRLHQVIELRIESNHDNPSYTCLYRFRLIDQRLRDLPPSVDTSKYDDLIAKLSLEITKIKDDLSRRENRDDDINLTLEAMRSQQENLAGQLYDYRQENDLKFEKLLAEIEVKIANLGDQQYVEIDKQIRRVLVQIFNIDQNAEHLDENDLRSWIRNVFVAKEYLEARLGEIQRQFGGHVEEEIQRSAGILMANITDTLRLEILSLIEAKTSQNTQNTFEFDASEDHVKRIVREALAVYDADKTGLVDYALESAGGQVLSTRCTESYHTKTAQISIFGIPLWYPSNTPRTAISPNVQPGNCWAFQGFPGFLGECTDIVFI</sequence>